<keyword evidence="2" id="KW-1185">Reference proteome</keyword>
<accession>A0A1M6I1F3</accession>
<evidence type="ECO:0000313" key="2">
    <source>
        <dbReference type="Proteomes" id="UP000184536"/>
    </source>
</evidence>
<evidence type="ECO:0008006" key="3">
    <source>
        <dbReference type="Google" id="ProtNLM"/>
    </source>
</evidence>
<dbReference type="Proteomes" id="UP000184536">
    <property type="component" value="Unassembled WGS sequence"/>
</dbReference>
<gene>
    <name evidence="1" type="ORF">SAMN02745975_01712</name>
</gene>
<dbReference type="RefSeq" id="WP_190014325.1">
    <property type="nucleotide sequence ID" value="NZ_FQZV01000019.1"/>
</dbReference>
<evidence type="ECO:0000313" key="1">
    <source>
        <dbReference type="EMBL" id="SHJ28319.1"/>
    </source>
</evidence>
<dbReference type="EMBL" id="FQZV01000019">
    <property type="protein sequence ID" value="SHJ28319.1"/>
    <property type="molecule type" value="Genomic_DNA"/>
</dbReference>
<dbReference type="AlphaFoldDB" id="A0A1M6I1F3"/>
<sequence>MLILSSGGEVLKHYPLAGKKQNIISSCIDDLNNDGYDNILLLVGDKGSEFGDRLIILSFDGADIKEVYHQSFQVLNPWKVQTCDIDGDGQKEISLGVHKEAQFHPVMAKRPFIYEWQQGMLVPKWRGSRLSRPFTDYTFSDMDESGSDELIAIEILQNGEKVLHAYKWKGFGFEGIWESSSYADIEGIKIAEEGKIYAFIQGKGPAKWYAFNLKGEKIEIYRKTGGKINEL</sequence>
<dbReference type="InterPro" id="IPR028994">
    <property type="entry name" value="Integrin_alpha_N"/>
</dbReference>
<name>A0A1M6I1F3_9FIRM</name>
<proteinExistence type="predicted"/>
<protein>
    <recommendedName>
        <fullName evidence="3">Repeat domain-containing protein</fullName>
    </recommendedName>
</protein>
<dbReference type="STRING" id="1121919.SAMN02745975_01712"/>
<reference evidence="2" key="1">
    <citation type="submission" date="2016-11" db="EMBL/GenBank/DDBJ databases">
        <authorList>
            <person name="Varghese N."/>
            <person name="Submissions S."/>
        </authorList>
    </citation>
    <scope>NUCLEOTIDE SEQUENCE [LARGE SCALE GENOMIC DNA]</scope>
    <source>
        <strain evidence="2">DSM 17957</strain>
    </source>
</reference>
<organism evidence="1 2">
    <name type="scientific">Geosporobacter subterraneus DSM 17957</name>
    <dbReference type="NCBI Taxonomy" id="1121919"/>
    <lineage>
        <taxon>Bacteria</taxon>
        <taxon>Bacillati</taxon>
        <taxon>Bacillota</taxon>
        <taxon>Clostridia</taxon>
        <taxon>Peptostreptococcales</taxon>
        <taxon>Thermotaleaceae</taxon>
        <taxon>Geosporobacter</taxon>
    </lineage>
</organism>
<dbReference type="SUPFAM" id="SSF69318">
    <property type="entry name" value="Integrin alpha N-terminal domain"/>
    <property type="match status" value="1"/>
</dbReference>